<evidence type="ECO:0000313" key="10">
    <source>
        <dbReference type="EMBL" id="KAK6588582.1"/>
    </source>
</evidence>
<dbReference type="SUPFAM" id="SSF52029">
    <property type="entry name" value="GroEL apical domain-like"/>
    <property type="match status" value="1"/>
</dbReference>
<keyword evidence="6 9" id="KW-0067">ATP-binding</keyword>
<dbReference type="PROSITE" id="PS00995">
    <property type="entry name" value="TCP1_3"/>
    <property type="match status" value="1"/>
</dbReference>
<dbReference type="GO" id="GO:0005737">
    <property type="term" value="C:cytoplasm"/>
    <property type="evidence" value="ECO:0007669"/>
    <property type="project" value="UniProtKB-SubCell"/>
</dbReference>
<dbReference type="EMBL" id="JAWDEY010000032">
    <property type="protein sequence ID" value="KAK6588582.1"/>
    <property type="molecule type" value="Genomic_DNA"/>
</dbReference>
<comment type="caution">
    <text evidence="10">The sequence shown here is derived from an EMBL/GenBank/DDBJ whole genome shotgun (WGS) entry which is preliminary data.</text>
</comment>
<dbReference type="Proteomes" id="UP001311799">
    <property type="component" value="Unassembled WGS sequence"/>
</dbReference>
<dbReference type="InterPro" id="IPR027410">
    <property type="entry name" value="TCP-1-like_intermed_sf"/>
</dbReference>
<dbReference type="Pfam" id="PF00118">
    <property type="entry name" value="Cpn60_TCP1"/>
    <property type="match status" value="1"/>
</dbReference>
<dbReference type="InterPro" id="IPR002423">
    <property type="entry name" value="Cpn60/GroEL/TCP-1"/>
</dbReference>
<dbReference type="InterPro" id="IPR012715">
    <property type="entry name" value="Chap_CCT_alpha"/>
</dbReference>
<protein>
    <recommendedName>
        <fullName evidence="3">T-complex protein 1 subunit alpha</fullName>
    </recommendedName>
    <alternativeName>
        <fullName evidence="8">CCT-alpha</fullName>
    </alternativeName>
</protein>
<dbReference type="NCBIfam" id="NF041083">
    <property type="entry name" value="thermosome_beta"/>
    <property type="match status" value="1"/>
</dbReference>
<dbReference type="InterPro" id="IPR027409">
    <property type="entry name" value="GroEL-like_apical_dom_sf"/>
</dbReference>
<evidence type="ECO:0000256" key="5">
    <source>
        <dbReference type="ARBA" id="ARBA00022741"/>
    </source>
</evidence>
<dbReference type="PANTHER" id="PTHR11353">
    <property type="entry name" value="CHAPERONIN"/>
    <property type="match status" value="1"/>
</dbReference>
<dbReference type="AlphaFoldDB" id="A0AAV9XXF8"/>
<evidence type="ECO:0000256" key="2">
    <source>
        <dbReference type="ARBA" id="ARBA00008020"/>
    </source>
</evidence>
<reference evidence="10 11" key="1">
    <citation type="submission" date="2023-10" db="EMBL/GenBank/DDBJ databases">
        <title>Comparative genomics analysis reveals potential genetic determinants of host preference in Cryptosporidium xiaoi.</title>
        <authorList>
            <person name="Xiao L."/>
            <person name="Li J."/>
        </authorList>
    </citation>
    <scope>NUCLEOTIDE SEQUENCE [LARGE SCALE GENOMIC DNA]</scope>
    <source>
        <strain evidence="10 11">52996</strain>
    </source>
</reference>
<dbReference type="PROSITE" id="PS00751">
    <property type="entry name" value="TCP1_2"/>
    <property type="match status" value="1"/>
</dbReference>
<dbReference type="GO" id="GO:0005524">
    <property type="term" value="F:ATP binding"/>
    <property type="evidence" value="ECO:0007669"/>
    <property type="project" value="UniProtKB-KW"/>
</dbReference>
<dbReference type="PRINTS" id="PR00304">
    <property type="entry name" value="TCOMPLEXTCP1"/>
</dbReference>
<dbReference type="Gene3D" id="3.50.7.10">
    <property type="entry name" value="GroEL"/>
    <property type="match status" value="1"/>
</dbReference>
<dbReference type="Gene3D" id="1.10.560.10">
    <property type="entry name" value="GroEL-like equatorial domain"/>
    <property type="match status" value="1"/>
</dbReference>
<dbReference type="GO" id="GO:0051082">
    <property type="term" value="F:unfolded protein binding"/>
    <property type="evidence" value="ECO:0007669"/>
    <property type="project" value="InterPro"/>
</dbReference>
<evidence type="ECO:0000256" key="3">
    <source>
        <dbReference type="ARBA" id="ARBA00014424"/>
    </source>
</evidence>
<dbReference type="InterPro" id="IPR002194">
    <property type="entry name" value="Chaperonin_TCP-1_CS"/>
</dbReference>
<organism evidence="10 11">
    <name type="scientific">Cryptosporidium xiaoi</name>
    <dbReference type="NCBI Taxonomy" id="659607"/>
    <lineage>
        <taxon>Eukaryota</taxon>
        <taxon>Sar</taxon>
        <taxon>Alveolata</taxon>
        <taxon>Apicomplexa</taxon>
        <taxon>Conoidasida</taxon>
        <taxon>Coccidia</taxon>
        <taxon>Eucoccidiorida</taxon>
        <taxon>Eimeriorina</taxon>
        <taxon>Cryptosporidiidae</taxon>
        <taxon>Cryptosporidium</taxon>
    </lineage>
</organism>
<sequence length="573" mass="62586">MLAMGSQDQSIHGERQHGNDVRASNLTAVMSIANILKSSLGPHGLDKMLVDDIGEVLVTNDGATILSQLEVKHPAGRILVDLSTLQDNEVGDGTTSVVLLAAELLKRGTSLVNSGSHPSNIISGYKLALRECVRYISDSLSINETITEECCLNVATTVLSSKLAGADAEFFGKLVVDSITTIKTVDPITGNFKYPVKALNILKTHGKSVLESFLVQGYALSHTGRACQGMPTSVKNAKIACIDFPLKQHRMQMGIRVELEDPRELSRIRMEEKEVVHKRIEKILSTGCNVLLTSGGIDDQCMKYFVSAGCIAVRRVEKADLRRIAKATGATICLTMANLDEPEESFDPAYLGECQEVREERIGDFDYMMFLGPKTHRAASIILRGANEVLLDELERSLHDALCAVSKLLESNGYVAGGGSVEAALNIYLEDFARTLGSREQLAIAEFADALLIIPKTLAINSAKDATDLVARLRAYHATAQQGQLNNFSPSYKQGSSESLLLAKNNQQEQDRYRYYGLDLINGGVRDNISAGVLEPTINKLKSLRFATEAAITLLRIDDHIKVKPVQEQREPE</sequence>
<evidence type="ECO:0000256" key="7">
    <source>
        <dbReference type="ARBA" id="ARBA00023186"/>
    </source>
</evidence>
<evidence type="ECO:0000256" key="9">
    <source>
        <dbReference type="RuleBase" id="RU004187"/>
    </source>
</evidence>
<keyword evidence="11" id="KW-1185">Reference proteome</keyword>
<dbReference type="InterPro" id="IPR027413">
    <property type="entry name" value="GROEL-like_equatorial_sf"/>
</dbReference>
<dbReference type="GO" id="GO:0016887">
    <property type="term" value="F:ATP hydrolysis activity"/>
    <property type="evidence" value="ECO:0007669"/>
    <property type="project" value="InterPro"/>
</dbReference>
<dbReference type="SUPFAM" id="SSF48592">
    <property type="entry name" value="GroEL equatorial domain-like"/>
    <property type="match status" value="1"/>
</dbReference>
<dbReference type="InterPro" id="IPR017998">
    <property type="entry name" value="Chaperone_TCP-1"/>
</dbReference>
<keyword evidence="7 9" id="KW-0143">Chaperone</keyword>
<dbReference type="GO" id="GO:0140662">
    <property type="term" value="F:ATP-dependent protein folding chaperone"/>
    <property type="evidence" value="ECO:0007669"/>
    <property type="project" value="InterPro"/>
</dbReference>
<accession>A0AAV9XXF8</accession>
<dbReference type="SUPFAM" id="SSF54849">
    <property type="entry name" value="GroEL-intermediate domain like"/>
    <property type="match status" value="1"/>
</dbReference>
<gene>
    <name evidence="10" type="ORF">RS030_4616</name>
</gene>
<proteinExistence type="inferred from homology"/>
<evidence type="ECO:0000256" key="4">
    <source>
        <dbReference type="ARBA" id="ARBA00022490"/>
    </source>
</evidence>
<evidence type="ECO:0000256" key="8">
    <source>
        <dbReference type="ARBA" id="ARBA00030049"/>
    </source>
</evidence>
<evidence type="ECO:0000256" key="6">
    <source>
        <dbReference type="ARBA" id="ARBA00022840"/>
    </source>
</evidence>
<comment type="similarity">
    <text evidence="2 9">Belongs to the TCP-1 chaperonin family.</text>
</comment>
<comment type="subcellular location">
    <subcellularLocation>
        <location evidence="1">Cytoplasm</location>
    </subcellularLocation>
</comment>
<evidence type="ECO:0000256" key="1">
    <source>
        <dbReference type="ARBA" id="ARBA00004496"/>
    </source>
</evidence>
<keyword evidence="4" id="KW-0963">Cytoplasm</keyword>
<dbReference type="Gene3D" id="3.30.260.10">
    <property type="entry name" value="TCP-1-like chaperonin intermediate domain"/>
    <property type="match status" value="1"/>
</dbReference>
<dbReference type="CDD" id="cd03335">
    <property type="entry name" value="TCP1_alpha"/>
    <property type="match status" value="1"/>
</dbReference>
<keyword evidence="5 9" id="KW-0547">Nucleotide-binding</keyword>
<evidence type="ECO:0000313" key="11">
    <source>
        <dbReference type="Proteomes" id="UP001311799"/>
    </source>
</evidence>
<dbReference type="InterPro" id="IPR053374">
    <property type="entry name" value="TCP-1_chaperonin"/>
</dbReference>
<name>A0AAV9XXF8_9CRYT</name>
<dbReference type="PROSITE" id="PS00750">
    <property type="entry name" value="TCP1_1"/>
    <property type="match status" value="1"/>
</dbReference>